<evidence type="ECO:0000313" key="3">
    <source>
        <dbReference type="Proteomes" id="UP001321018"/>
    </source>
</evidence>
<comment type="caution">
    <text evidence="2">The sequence shown here is derived from an EMBL/GenBank/DDBJ whole genome shotgun (WGS) entry which is preliminary data.</text>
</comment>
<feature type="compositionally biased region" description="Acidic residues" evidence="1">
    <location>
        <begin position="13"/>
        <end position="35"/>
    </location>
</feature>
<reference evidence="2" key="1">
    <citation type="submission" date="2022-09" db="EMBL/GenBank/DDBJ databases">
        <title>Enrichment on poylsaccharides allowed isolation of novel metabolic and taxonomic groups of Haloarchaea.</title>
        <authorList>
            <person name="Sorokin D.Y."/>
            <person name="Elcheninov A.G."/>
            <person name="Khizhniak T.V."/>
            <person name="Kolganova T.V."/>
            <person name="Kublanov I.V."/>
        </authorList>
    </citation>
    <scope>NUCLEOTIDE SEQUENCE</scope>
    <source>
        <strain evidence="2">AArc-xg1-1</strain>
    </source>
</reference>
<feature type="region of interest" description="Disordered" evidence="1">
    <location>
        <begin position="1"/>
        <end position="109"/>
    </location>
</feature>
<feature type="compositionally biased region" description="Acidic residues" evidence="1">
    <location>
        <begin position="61"/>
        <end position="100"/>
    </location>
</feature>
<proteinExistence type="predicted"/>
<organism evidence="2 3">
    <name type="scientific">Natronoglomus mannanivorans</name>
    <dbReference type="NCBI Taxonomy" id="2979990"/>
    <lineage>
        <taxon>Archaea</taxon>
        <taxon>Methanobacteriati</taxon>
        <taxon>Methanobacteriota</taxon>
        <taxon>Stenosarchaea group</taxon>
        <taxon>Halobacteria</taxon>
        <taxon>Halobacteriales</taxon>
        <taxon>Natrialbaceae</taxon>
        <taxon>Natronoglomus</taxon>
    </lineage>
</organism>
<name>A0AAP2YZZ3_9EURY</name>
<accession>A0AAP2YZZ3</accession>
<protein>
    <submittedName>
        <fullName evidence="2">Uncharacterized protein</fullName>
    </submittedName>
</protein>
<evidence type="ECO:0000256" key="1">
    <source>
        <dbReference type="SAM" id="MobiDB-lite"/>
    </source>
</evidence>
<dbReference type="InterPro" id="IPR058276">
    <property type="entry name" value="DUF7970"/>
</dbReference>
<dbReference type="Pfam" id="PF25925">
    <property type="entry name" value="DUF7970"/>
    <property type="match status" value="1"/>
</dbReference>
<dbReference type="EMBL" id="JAOPKA010000010">
    <property type="protein sequence ID" value="MCU4742737.1"/>
    <property type="molecule type" value="Genomic_DNA"/>
</dbReference>
<dbReference type="Proteomes" id="UP001321018">
    <property type="component" value="Unassembled WGS sequence"/>
</dbReference>
<evidence type="ECO:0000313" key="2">
    <source>
        <dbReference type="EMBL" id="MCU4742737.1"/>
    </source>
</evidence>
<gene>
    <name evidence="2" type="ORF">OB960_15190</name>
</gene>
<sequence>MPDDNRFAGLSDVVEEEDGEAEDEDGDGDDLEVEAETGREGSASTGTETDTAGDTATATDTDSDSDDLAEVTYDDSEHEVADSEDDDSDGEDTESDDDAPVDPSAFPFDATTKKTVYVRDETIDDLEDARALVDAQLRTEHDVRDLTGREFYDAVFRLAADDTDGLIEEIRDERAD</sequence>
<dbReference type="AlphaFoldDB" id="A0AAP2YZZ3"/>
<feature type="compositionally biased region" description="Low complexity" evidence="1">
    <location>
        <begin position="40"/>
        <end position="60"/>
    </location>
</feature>
<dbReference type="RefSeq" id="WP_338004556.1">
    <property type="nucleotide sequence ID" value="NZ_JAOPKA010000010.1"/>
</dbReference>